<dbReference type="Gene3D" id="3.40.50.620">
    <property type="entry name" value="HUPs"/>
    <property type="match status" value="1"/>
</dbReference>
<dbReference type="InterPro" id="IPR001962">
    <property type="entry name" value="Asn_synthase"/>
</dbReference>
<evidence type="ECO:0000259" key="1">
    <source>
        <dbReference type="Pfam" id="PF00733"/>
    </source>
</evidence>
<sequence length="406" mass="47194">MYNKIPLNIKSINAILTLRYNPFQTPIIPKLKHDDFLGTNYEPSIDYIENHIISTIRKTISEKNKKITVALSGGVDSTLLAAILKKNFPEADIEALSIKFAESVDETPVASEIAEHLNIKHRIVDLENYLIELPKAISIIKAPHWDLHWYHVVKNMSKNSKYLLSGDGGDELFGGYVFRYKKYCSLVNSKSSPAKKIKAYLSCHERDWVPDQEALFSKKSRFSWDVIYDKLMPYFDNSLDLLNQVFLADFNGKLLFNWLPIYSKLYEHFNVKPVTPLLSEDLIRYCTHAPIETKYDQSTNIGKLLLRKLLSKYKVDKFVTKEKLGFNVSTTNLWKFFGKKLCQNYLKDARITAAGYTNQSWLDKWFRKNGDMDVRYVNKFMGLLAFEIWYRLFVTKDMNANTKLNL</sequence>
<reference evidence="2" key="1">
    <citation type="submission" date="2018-05" db="EMBL/GenBank/DDBJ databases">
        <authorList>
            <person name="Lanie J.A."/>
            <person name="Ng W.-L."/>
            <person name="Kazmierczak K.M."/>
            <person name="Andrzejewski T.M."/>
            <person name="Davidsen T.M."/>
            <person name="Wayne K.J."/>
            <person name="Tettelin H."/>
            <person name="Glass J.I."/>
            <person name="Rusch D."/>
            <person name="Podicherti R."/>
            <person name="Tsui H.-C.T."/>
            <person name="Winkler M.E."/>
        </authorList>
    </citation>
    <scope>NUCLEOTIDE SEQUENCE</scope>
</reference>
<dbReference type="PANTHER" id="PTHR43284:SF1">
    <property type="entry name" value="ASPARAGINE SYNTHETASE"/>
    <property type="match status" value="1"/>
</dbReference>
<organism evidence="2">
    <name type="scientific">marine metagenome</name>
    <dbReference type="NCBI Taxonomy" id="408172"/>
    <lineage>
        <taxon>unclassified sequences</taxon>
        <taxon>metagenomes</taxon>
        <taxon>ecological metagenomes</taxon>
    </lineage>
</organism>
<dbReference type="Pfam" id="PF00733">
    <property type="entry name" value="Asn_synthase"/>
    <property type="match status" value="1"/>
</dbReference>
<dbReference type="CDD" id="cd01991">
    <property type="entry name" value="Asn_synthase_B_C"/>
    <property type="match status" value="1"/>
</dbReference>
<name>A0A381V6U9_9ZZZZ</name>
<gene>
    <name evidence="2" type="ORF">METZ01_LOCUS87887</name>
</gene>
<dbReference type="EMBL" id="UINC01007776">
    <property type="protein sequence ID" value="SVA35033.1"/>
    <property type="molecule type" value="Genomic_DNA"/>
</dbReference>
<accession>A0A381V6U9</accession>
<dbReference type="InterPro" id="IPR051786">
    <property type="entry name" value="ASN_synthetase/amidase"/>
</dbReference>
<protein>
    <recommendedName>
        <fullName evidence="1">Asparagine synthetase domain-containing protein</fullName>
    </recommendedName>
</protein>
<dbReference type="GO" id="GO:0006529">
    <property type="term" value="P:asparagine biosynthetic process"/>
    <property type="evidence" value="ECO:0007669"/>
    <property type="project" value="InterPro"/>
</dbReference>
<dbReference type="InterPro" id="IPR014729">
    <property type="entry name" value="Rossmann-like_a/b/a_fold"/>
</dbReference>
<evidence type="ECO:0000313" key="2">
    <source>
        <dbReference type="EMBL" id="SVA35033.1"/>
    </source>
</evidence>
<feature type="domain" description="Asparagine synthetase" evidence="1">
    <location>
        <begin position="64"/>
        <end position="391"/>
    </location>
</feature>
<dbReference type="PANTHER" id="PTHR43284">
    <property type="entry name" value="ASPARAGINE SYNTHETASE (GLUTAMINE-HYDROLYZING)"/>
    <property type="match status" value="1"/>
</dbReference>
<dbReference type="SUPFAM" id="SSF52402">
    <property type="entry name" value="Adenine nucleotide alpha hydrolases-like"/>
    <property type="match status" value="1"/>
</dbReference>
<proteinExistence type="predicted"/>
<dbReference type="GO" id="GO:0004066">
    <property type="term" value="F:asparagine synthase (glutamine-hydrolyzing) activity"/>
    <property type="evidence" value="ECO:0007669"/>
    <property type="project" value="InterPro"/>
</dbReference>
<dbReference type="AlphaFoldDB" id="A0A381V6U9"/>